<name>A0A1D2MLC5_ORCCI</name>
<feature type="region of interest" description="Disordered" evidence="1">
    <location>
        <begin position="24"/>
        <end position="81"/>
    </location>
</feature>
<evidence type="ECO:0000313" key="2">
    <source>
        <dbReference type="EMBL" id="ODM93712.1"/>
    </source>
</evidence>
<feature type="region of interest" description="Disordered" evidence="1">
    <location>
        <begin position="315"/>
        <end position="337"/>
    </location>
</feature>
<evidence type="ECO:0000313" key="3">
    <source>
        <dbReference type="Proteomes" id="UP000094527"/>
    </source>
</evidence>
<comment type="caution">
    <text evidence="2">The sequence shown here is derived from an EMBL/GenBank/DDBJ whole genome shotgun (WGS) entry which is preliminary data.</text>
</comment>
<dbReference type="Proteomes" id="UP000094527">
    <property type="component" value="Unassembled WGS sequence"/>
</dbReference>
<accession>A0A1D2MLC5</accession>
<dbReference type="CDD" id="cd22971">
    <property type="entry name" value="DD_RIIAD1"/>
    <property type="match status" value="1"/>
</dbReference>
<dbReference type="OrthoDB" id="10249338at2759"/>
<evidence type="ECO:0008006" key="4">
    <source>
        <dbReference type="Google" id="ProtNLM"/>
    </source>
</evidence>
<dbReference type="OMA" id="ENESQGP"/>
<proteinExistence type="predicted"/>
<gene>
    <name evidence="2" type="ORF">Ocin01_12966</name>
</gene>
<feature type="compositionally biased region" description="Acidic residues" evidence="1">
    <location>
        <begin position="328"/>
        <end position="337"/>
    </location>
</feature>
<reference evidence="2 3" key="1">
    <citation type="journal article" date="2016" name="Genome Biol. Evol.">
        <title>Gene Family Evolution Reflects Adaptation to Soil Environmental Stressors in the Genome of the Collembolan Orchesella cincta.</title>
        <authorList>
            <person name="Faddeeva-Vakhrusheva A."/>
            <person name="Derks M.F."/>
            <person name="Anvar S.Y."/>
            <person name="Agamennone V."/>
            <person name="Suring W."/>
            <person name="Smit S."/>
            <person name="van Straalen N.M."/>
            <person name="Roelofs D."/>
        </authorList>
    </citation>
    <scope>NUCLEOTIDE SEQUENCE [LARGE SCALE GENOMIC DNA]</scope>
    <source>
        <tissue evidence="2">Mixed pool</tissue>
    </source>
</reference>
<feature type="region of interest" description="Disordered" evidence="1">
    <location>
        <begin position="281"/>
        <end position="301"/>
    </location>
</feature>
<dbReference type="AlphaFoldDB" id="A0A1D2MLC5"/>
<organism evidence="2 3">
    <name type="scientific">Orchesella cincta</name>
    <name type="common">Springtail</name>
    <name type="synonym">Podura cincta</name>
    <dbReference type="NCBI Taxonomy" id="48709"/>
    <lineage>
        <taxon>Eukaryota</taxon>
        <taxon>Metazoa</taxon>
        <taxon>Ecdysozoa</taxon>
        <taxon>Arthropoda</taxon>
        <taxon>Hexapoda</taxon>
        <taxon>Collembola</taxon>
        <taxon>Entomobryomorpha</taxon>
        <taxon>Entomobryoidea</taxon>
        <taxon>Orchesellidae</taxon>
        <taxon>Orchesellinae</taxon>
        <taxon>Orchesella</taxon>
    </lineage>
</organism>
<dbReference type="InterPro" id="IPR059162">
    <property type="entry name" value="RIIAD1"/>
</dbReference>
<dbReference type="EMBL" id="LJIJ01000929">
    <property type="protein sequence ID" value="ODM93712.1"/>
    <property type="molecule type" value="Genomic_DNA"/>
</dbReference>
<keyword evidence="3" id="KW-1185">Reference proteome</keyword>
<protein>
    <recommendedName>
        <fullName evidence="4">RIIa domain-containing protein</fullName>
    </recommendedName>
</protein>
<evidence type="ECO:0000256" key="1">
    <source>
        <dbReference type="SAM" id="MobiDB-lite"/>
    </source>
</evidence>
<sequence>MAGHELMNDLFAQAVLLASGAIPDEVRTPPRFGGDLNTPEEDQTQRESQVATPPTPPFPPHQLLVGAVHPPSPGFADGSSFDDEVSFDSTCSRSMEELESFKKKMIDDERLSQIFKMRYNFSERFDNRAYIHPHGMTNFDYKAIPEPRKPGFEKFKNKVREENYAYLAQHPEIGAMVSLLVKKILQVRPSDPAHYLAEYFTSRVNTSSDFKDVLDHEMQRISRYRVNKMKAAGKINIKTSNNMNSDATDLPPIAESDANFAKKLNIGPLAQDFYFDGTATPRKKSAVKEDDGKGRRKKGKKKHYCGCKDWKLKKGRRQDPEATLADVTTEEEEDDEVELEETLVLNNNGLPTAEQIAEQIMKDFIDTGEEEEVPYADE</sequence>